<dbReference type="InterPro" id="IPR000652">
    <property type="entry name" value="Triosephosphate_isomerase"/>
</dbReference>
<evidence type="ECO:0000256" key="3">
    <source>
        <dbReference type="ARBA" id="ARBA00011940"/>
    </source>
</evidence>
<dbReference type="InterPro" id="IPR013785">
    <property type="entry name" value="Aldolase_TIM"/>
</dbReference>
<dbReference type="Proteomes" id="UP000570010">
    <property type="component" value="Unassembled WGS sequence"/>
</dbReference>
<comment type="similarity">
    <text evidence="2 9 10">Belongs to the triosephosphate isomerase family.</text>
</comment>
<organism evidence="12 13">
    <name type="scientific">Bacillus aquiflavi</name>
    <dbReference type="NCBI Taxonomy" id="2672567"/>
    <lineage>
        <taxon>Bacteria</taxon>
        <taxon>Bacillati</taxon>
        <taxon>Bacillota</taxon>
        <taxon>Bacilli</taxon>
        <taxon>Bacillales</taxon>
        <taxon>Bacillaceae</taxon>
        <taxon>Bacillus</taxon>
    </lineage>
</organism>
<keyword evidence="5 9" id="KW-0312">Gluconeogenesis</keyword>
<feature type="binding site" evidence="9">
    <location>
        <position position="173"/>
    </location>
    <ligand>
        <name>substrate</name>
    </ligand>
</feature>
<dbReference type="UniPathway" id="UPA00109">
    <property type="reaction ID" value="UER00189"/>
</dbReference>
<reference evidence="11 14" key="2">
    <citation type="submission" date="2020-07" db="EMBL/GenBank/DDBJ databases">
        <authorList>
            <person name="Feng H."/>
        </authorList>
    </citation>
    <scope>NUCLEOTIDE SEQUENCE [LARGE SCALE GENOMIC DNA]</scope>
    <source>
        <strain evidence="11">S-12</strain>
        <strain evidence="14">s-12</strain>
    </source>
</reference>
<dbReference type="PROSITE" id="PS00171">
    <property type="entry name" value="TIM_1"/>
    <property type="match status" value="1"/>
</dbReference>
<feature type="binding site" evidence="9">
    <location>
        <begin position="9"/>
        <end position="11"/>
    </location>
    <ligand>
        <name>substrate</name>
    </ligand>
</feature>
<evidence type="ECO:0000313" key="13">
    <source>
        <dbReference type="Proteomes" id="UP000472971"/>
    </source>
</evidence>
<dbReference type="InterPro" id="IPR022896">
    <property type="entry name" value="TrioseP_Isoase_bac/euk"/>
</dbReference>
<comment type="subunit">
    <text evidence="9 10">Homodimer.</text>
</comment>
<feature type="active site" description="Electrophile" evidence="9">
    <location>
        <position position="95"/>
    </location>
</feature>
<dbReference type="UniPathway" id="UPA00138"/>
<feature type="modified residue" description="Phosphoserine" evidence="9">
    <location>
        <position position="213"/>
    </location>
</feature>
<dbReference type="GO" id="GO:0006094">
    <property type="term" value="P:gluconeogenesis"/>
    <property type="evidence" value="ECO:0007669"/>
    <property type="project" value="UniProtKB-UniRule"/>
</dbReference>
<dbReference type="GO" id="GO:0005829">
    <property type="term" value="C:cytosol"/>
    <property type="evidence" value="ECO:0007669"/>
    <property type="project" value="TreeGrafter"/>
</dbReference>
<comment type="pathway">
    <text evidence="9 10">Carbohydrate biosynthesis; gluconeogenesis.</text>
</comment>
<evidence type="ECO:0000256" key="2">
    <source>
        <dbReference type="ARBA" id="ARBA00007422"/>
    </source>
</evidence>
<feature type="active site" description="Proton acceptor" evidence="9">
    <location>
        <position position="167"/>
    </location>
</feature>
<keyword evidence="7 9" id="KW-0324">Glycolysis</keyword>
<gene>
    <name evidence="9" type="primary">tpiA</name>
    <name evidence="12" type="ORF">G4D64_07525</name>
    <name evidence="11" type="ORF">H1Z61_07910</name>
</gene>
<keyword evidence="9" id="KW-0597">Phosphoprotein</keyword>
<dbReference type="GO" id="GO:0019563">
    <property type="term" value="P:glycerol catabolic process"/>
    <property type="evidence" value="ECO:0007669"/>
    <property type="project" value="TreeGrafter"/>
</dbReference>
<evidence type="ECO:0000256" key="8">
    <source>
        <dbReference type="ARBA" id="ARBA00023235"/>
    </source>
</evidence>
<reference evidence="12 13" key="1">
    <citation type="submission" date="2020-02" db="EMBL/GenBank/DDBJ databases">
        <title>Bacillus aquiflavi sp. nov., isolated from yellow water of strong flavor Chinese baijiu in Yibin region of China.</title>
        <authorList>
            <person name="Xie J."/>
        </authorList>
    </citation>
    <scope>NUCLEOTIDE SEQUENCE [LARGE SCALE GENOMIC DNA]</scope>
    <source>
        <strain evidence="12 13">3H-10</strain>
    </source>
</reference>
<dbReference type="EMBL" id="JAAIWN010000014">
    <property type="protein sequence ID" value="NEY81368.1"/>
    <property type="molecule type" value="Genomic_DNA"/>
</dbReference>
<evidence type="ECO:0000256" key="10">
    <source>
        <dbReference type="RuleBase" id="RU363013"/>
    </source>
</evidence>
<dbReference type="EMBL" id="JACEIO010000015">
    <property type="protein sequence ID" value="MBA4537071.1"/>
    <property type="molecule type" value="Genomic_DNA"/>
</dbReference>
<evidence type="ECO:0000256" key="4">
    <source>
        <dbReference type="ARBA" id="ARBA00019397"/>
    </source>
</evidence>
<evidence type="ECO:0000313" key="12">
    <source>
        <dbReference type="EMBL" id="NEY81368.1"/>
    </source>
</evidence>
<accession>A0A6B3VVV9</accession>
<dbReference type="NCBIfam" id="TIGR00419">
    <property type="entry name" value="tim"/>
    <property type="match status" value="1"/>
</dbReference>
<dbReference type="Proteomes" id="UP000472971">
    <property type="component" value="Unassembled WGS sequence"/>
</dbReference>
<dbReference type="SUPFAM" id="SSF51351">
    <property type="entry name" value="Triosephosphate isomerase (TIM)"/>
    <property type="match status" value="1"/>
</dbReference>
<dbReference type="EC" id="5.3.1.1" evidence="3 9"/>
<feature type="binding site" evidence="9">
    <location>
        <begin position="234"/>
        <end position="235"/>
    </location>
    <ligand>
        <name>substrate</name>
    </ligand>
</feature>
<evidence type="ECO:0000256" key="6">
    <source>
        <dbReference type="ARBA" id="ARBA00022490"/>
    </source>
</evidence>
<dbReference type="GO" id="GO:0004807">
    <property type="term" value="F:triose-phosphate isomerase activity"/>
    <property type="evidence" value="ECO:0007669"/>
    <property type="project" value="UniProtKB-UniRule"/>
</dbReference>
<comment type="subcellular location">
    <subcellularLocation>
        <location evidence="9 10">Cytoplasm</location>
    </subcellularLocation>
</comment>
<dbReference type="HAMAP" id="MF_00147_B">
    <property type="entry name" value="TIM_B"/>
    <property type="match status" value="1"/>
</dbReference>
<keyword evidence="6 9" id="KW-0963">Cytoplasm</keyword>
<evidence type="ECO:0000313" key="14">
    <source>
        <dbReference type="Proteomes" id="UP000570010"/>
    </source>
</evidence>
<keyword evidence="8 9" id="KW-0413">Isomerase</keyword>
<evidence type="ECO:0000256" key="7">
    <source>
        <dbReference type="ARBA" id="ARBA00023152"/>
    </source>
</evidence>
<dbReference type="PANTHER" id="PTHR21139">
    <property type="entry name" value="TRIOSEPHOSPHATE ISOMERASE"/>
    <property type="match status" value="1"/>
</dbReference>
<evidence type="ECO:0000256" key="9">
    <source>
        <dbReference type="HAMAP-Rule" id="MF_00147"/>
    </source>
</evidence>
<dbReference type="InterPro" id="IPR020861">
    <property type="entry name" value="Triosephosphate_isomerase_AS"/>
</dbReference>
<dbReference type="GO" id="GO:0046166">
    <property type="term" value="P:glyceraldehyde-3-phosphate biosynthetic process"/>
    <property type="evidence" value="ECO:0007669"/>
    <property type="project" value="TreeGrafter"/>
</dbReference>
<dbReference type="Gene3D" id="3.20.20.70">
    <property type="entry name" value="Aldolase class I"/>
    <property type="match status" value="1"/>
</dbReference>
<dbReference type="PROSITE" id="PS51440">
    <property type="entry name" value="TIM_2"/>
    <property type="match status" value="1"/>
</dbReference>
<dbReference type="InterPro" id="IPR035990">
    <property type="entry name" value="TIM_sf"/>
</dbReference>
<comment type="function">
    <text evidence="9">Involved in the gluconeogenesis. Catalyzes stereospecifically the conversion of dihydroxyacetone phosphate (DHAP) to D-glyceraldehyde-3-phosphate (G3P).</text>
</comment>
<evidence type="ECO:0000256" key="1">
    <source>
        <dbReference type="ARBA" id="ARBA00004680"/>
    </source>
</evidence>
<protein>
    <recommendedName>
        <fullName evidence="4 9">Triosephosphate isomerase</fullName>
        <shortName evidence="9">TIM</shortName>
        <shortName evidence="9">TPI</shortName>
        <ecNumber evidence="3 9">5.3.1.1</ecNumber>
    </recommendedName>
    <alternativeName>
        <fullName evidence="9">Triose-phosphate isomerase</fullName>
    </alternativeName>
</protein>
<sequence>MRKPIIAANWKMNKTLLEATSFIEQVKGEVLPKSKVDSVVCPPALFLAQLVELVKNSDLEISAQNMHFEESGAFTGEISPKALEDIGVKYVIIGHSERREMFNETDETVNKKVLAAFNYHLTPIVCVGETLQQYEKGETKRIVGSQVKMAFAGLTEQQVKQAIIAYEPIWAIGTGKSSTAKAANEVCGYIRRVVAEQFSKEAAESIRIQYGGSVKPENIKEFMSEPNIDGALVGGASLEAQSFLQLLEAGCNG</sequence>
<evidence type="ECO:0000313" key="11">
    <source>
        <dbReference type="EMBL" id="MBA4537071.1"/>
    </source>
</evidence>
<dbReference type="AlphaFoldDB" id="A0A6B3VVV9"/>
<dbReference type="PANTHER" id="PTHR21139:SF42">
    <property type="entry name" value="TRIOSEPHOSPHATE ISOMERASE"/>
    <property type="match status" value="1"/>
</dbReference>
<dbReference type="RefSeq" id="WP_163241736.1">
    <property type="nucleotide sequence ID" value="NZ_JAAIWN010000014.1"/>
</dbReference>
<comment type="pathway">
    <text evidence="1 9 10">Carbohydrate degradation; glycolysis; D-glyceraldehyde 3-phosphate from glycerone phosphate: step 1/1.</text>
</comment>
<comment type="caution">
    <text evidence="12">The sequence shown here is derived from an EMBL/GenBank/DDBJ whole genome shotgun (WGS) entry which is preliminary data.</text>
</comment>
<dbReference type="Pfam" id="PF00121">
    <property type="entry name" value="TIM"/>
    <property type="match status" value="1"/>
</dbReference>
<evidence type="ECO:0000256" key="5">
    <source>
        <dbReference type="ARBA" id="ARBA00022432"/>
    </source>
</evidence>
<name>A0A6B3VVV9_9BACI</name>
<proteinExistence type="inferred from homology"/>
<keyword evidence="13" id="KW-1185">Reference proteome</keyword>
<dbReference type="FunFam" id="3.20.20.70:FF:000016">
    <property type="entry name" value="Triosephosphate isomerase"/>
    <property type="match status" value="1"/>
</dbReference>
<dbReference type="GO" id="GO:0006096">
    <property type="term" value="P:glycolytic process"/>
    <property type="evidence" value="ECO:0007669"/>
    <property type="project" value="UniProtKB-UniRule"/>
</dbReference>
<comment type="catalytic activity">
    <reaction evidence="9 10">
        <text>D-glyceraldehyde 3-phosphate = dihydroxyacetone phosphate</text>
        <dbReference type="Rhea" id="RHEA:18585"/>
        <dbReference type="ChEBI" id="CHEBI:57642"/>
        <dbReference type="ChEBI" id="CHEBI:59776"/>
        <dbReference type="EC" id="5.3.1.1"/>
    </reaction>
</comment>
<feature type="binding site" evidence="9">
    <location>
        <position position="213"/>
    </location>
    <ligand>
        <name>substrate</name>
    </ligand>
</feature>
<dbReference type="CDD" id="cd00311">
    <property type="entry name" value="TIM"/>
    <property type="match status" value="1"/>
</dbReference>